<evidence type="ECO:0000313" key="3">
    <source>
        <dbReference type="Proteomes" id="UP000308199"/>
    </source>
</evidence>
<reference evidence="2 3" key="1">
    <citation type="submission" date="2019-02" db="EMBL/GenBank/DDBJ databases">
        <title>Genome sequencing of the rare red list fungi Phellinidium pouzarii.</title>
        <authorList>
            <person name="Buettner E."/>
            <person name="Kellner H."/>
        </authorList>
    </citation>
    <scope>NUCLEOTIDE SEQUENCE [LARGE SCALE GENOMIC DNA]</scope>
    <source>
        <strain evidence="2 3">DSM 108285</strain>
    </source>
</reference>
<evidence type="ECO:0000313" key="2">
    <source>
        <dbReference type="EMBL" id="THH05093.1"/>
    </source>
</evidence>
<dbReference type="EMBL" id="SGPK01000287">
    <property type="protein sequence ID" value="THH05093.1"/>
    <property type="molecule type" value="Genomic_DNA"/>
</dbReference>
<dbReference type="InterPro" id="IPR046528">
    <property type="entry name" value="DUF6593"/>
</dbReference>
<name>A0A4V3XCA8_9AGAM</name>
<sequence>MADETMYGRVVKDVAHIAAPLEQSADGINFIRPPDPDITSERVVHFSKARGQALLQSDVLNHNERIVYQFDSKGTKNMRMRDANGTVIASIDSGKIDYGDNKNIKANKFIDRDNSGNTGAVLTHNGQTYEWVQELLYSVLRTTPGAERVAVIHNCRGNPAVEMLPEGLKVPGLQAHIVFATVLIESDVMKGNGVISRISCSIIPKKKRVSQG</sequence>
<comment type="caution">
    <text evidence="2">The sequence shown here is derived from an EMBL/GenBank/DDBJ whole genome shotgun (WGS) entry which is preliminary data.</text>
</comment>
<gene>
    <name evidence="2" type="ORF">EW145_g5047</name>
</gene>
<feature type="domain" description="DUF6593" evidence="1">
    <location>
        <begin position="59"/>
        <end position="185"/>
    </location>
</feature>
<accession>A0A4V3XCA8</accession>
<dbReference type="Proteomes" id="UP000308199">
    <property type="component" value="Unassembled WGS sequence"/>
</dbReference>
<proteinExistence type="predicted"/>
<organism evidence="2 3">
    <name type="scientific">Phellinidium pouzarii</name>
    <dbReference type="NCBI Taxonomy" id="167371"/>
    <lineage>
        <taxon>Eukaryota</taxon>
        <taxon>Fungi</taxon>
        <taxon>Dikarya</taxon>
        <taxon>Basidiomycota</taxon>
        <taxon>Agaricomycotina</taxon>
        <taxon>Agaricomycetes</taxon>
        <taxon>Hymenochaetales</taxon>
        <taxon>Hymenochaetaceae</taxon>
        <taxon>Phellinidium</taxon>
    </lineage>
</organism>
<dbReference type="AlphaFoldDB" id="A0A4V3XCA8"/>
<protein>
    <recommendedName>
        <fullName evidence="1">DUF6593 domain-containing protein</fullName>
    </recommendedName>
</protein>
<dbReference type="Pfam" id="PF20236">
    <property type="entry name" value="DUF6593"/>
    <property type="match status" value="1"/>
</dbReference>
<evidence type="ECO:0000259" key="1">
    <source>
        <dbReference type="Pfam" id="PF20236"/>
    </source>
</evidence>
<dbReference type="OrthoDB" id="3260027at2759"/>
<keyword evidence="3" id="KW-1185">Reference proteome</keyword>